<dbReference type="GO" id="GO:0004523">
    <property type="term" value="F:RNA-DNA hybrid ribonuclease activity"/>
    <property type="evidence" value="ECO:0007669"/>
    <property type="project" value="InterPro"/>
</dbReference>
<name>A0AAD9XQV9_9ROSI</name>
<accession>A0AAD9XQV9</accession>
<dbReference type="InterPro" id="IPR052929">
    <property type="entry name" value="RNase_H-like_EbsB-rel"/>
</dbReference>
<dbReference type="InterPro" id="IPR002156">
    <property type="entry name" value="RNaseH_domain"/>
</dbReference>
<keyword evidence="3" id="KW-1185">Reference proteome</keyword>
<evidence type="ECO:0000313" key="2">
    <source>
        <dbReference type="EMBL" id="KAK2663832.1"/>
    </source>
</evidence>
<dbReference type="Proteomes" id="UP001280121">
    <property type="component" value="Unassembled WGS sequence"/>
</dbReference>
<dbReference type="AlphaFoldDB" id="A0AAD9XQV9"/>
<organism evidence="2 3">
    <name type="scientific">Dipteronia dyeriana</name>
    <dbReference type="NCBI Taxonomy" id="168575"/>
    <lineage>
        <taxon>Eukaryota</taxon>
        <taxon>Viridiplantae</taxon>
        <taxon>Streptophyta</taxon>
        <taxon>Embryophyta</taxon>
        <taxon>Tracheophyta</taxon>
        <taxon>Spermatophyta</taxon>
        <taxon>Magnoliopsida</taxon>
        <taxon>eudicotyledons</taxon>
        <taxon>Gunneridae</taxon>
        <taxon>Pentapetalae</taxon>
        <taxon>rosids</taxon>
        <taxon>malvids</taxon>
        <taxon>Sapindales</taxon>
        <taxon>Sapindaceae</taxon>
        <taxon>Hippocastanoideae</taxon>
        <taxon>Acereae</taxon>
        <taxon>Dipteronia</taxon>
    </lineage>
</organism>
<comment type="caution">
    <text evidence="2">The sequence shown here is derived from an EMBL/GenBank/DDBJ whole genome shotgun (WGS) entry which is preliminary data.</text>
</comment>
<evidence type="ECO:0000259" key="1">
    <source>
        <dbReference type="Pfam" id="PF13456"/>
    </source>
</evidence>
<evidence type="ECO:0000313" key="3">
    <source>
        <dbReference type="Proteomes" id="UP001280121"/>
    </source>
</evidence>
<dbReference type="Pfam" id="PF13456">
    <property type="entry name" value="RVT_3"/>
    <property type="match status" value="1"/>
</dbReference>
<sequence>MRCVITITVSFLLNGKVCRSVVPSRGLKQAVYFSGVISSVEGKRLGAVIGYHKSSFKKFKAYAASSGEEVLRQHRRCTGLLRGTFVKGMRGGYGVPGSQCFNCALLAKQGWGMIKNPTSLVANVLSNGFYKLNSYMALDERNLMVGLGLVIRDCKGSIMVASTQCIQACYSPLIAEAVAILCGVIFAIEMRLVTIIVEFNALGMVKLANVEVFFY</sequence>
<dbReference type="GO" id="GO:0003676">
    <property type="term" value="F:nucleic acid binding"/>
    <property type="evidence" value="ECO:0007669"/>
    <property type="project" value="InterPro"/>
</dbReference>
<dbReference type="EMBL" id="JANJYI010000001">
    <property type="protein sequence ID" value="KAK2663832.1"/>
    <property type="molecule type" value="Genomic_DNA"/>
</dbReference>
<gene>
    <name evidence="2" type="ORF">Ddye_002406</name>
</gene>
<feature type="domain" description="RNase H type-1" evidence="1">
    <location>
        <begin position="146"/>
        <end position="208"/>
    </location>
</feature>
<protein>
    <recommendedName>
        <fullName evidence="1">RNase H type-1 domain-containing protein</fullName>
    </recommendedName>
</protein>
<dbReference type="PANTHER" id="PTHR47074:SF21">
    <property type="entry name" value="RNASE H TYPE-1 DOMAIN-CONTAINING PROTEIN"/>
    <property type="match status" value="1"/>
</dbReference>
<dbReference type="PANTHER" id="PTHR47074">
    <property type="entry name" value="BNAC02G40300D PROTEIN"/>
    <property type="match status" value="1"/>
</dbReference>
<proteinExistence type="predicted"/>
<reference evidence="2" key="1">
    <citation type="journal article" date="2023" name="Plant J.">
        <title>Genome sequences and population genomics provide insights into the demographic history, inbreeding, and mutation load of two 'living fossil' tree species of Dipteronia.</title>
        <authorList>
            <person name="Feng Y."/>
            <person name="Comes H.P."/>
            <person name="Chen J."/>
            <person name="Zhu S."/>
            <person name="Lu R."/>
            <person name="Zhang X."/>
            <person name="Li P."/>
            <person name="Qiu J."/>
            <person name="Olsen K.M."/>
            <person name="Qiu Y."/>
        </authorList>
    </citation>
    <scope>NUCLEOTIDE SEQUENCE</scope>
    <source>
        <strain evidence="2">KIB01</strain>
    </source>
</reference>